<reference evidence="1 2" key="1">
    <citation type="submission" date="2020-06" db="EMBL/GenBank/DDBJ databases">
        <title>Sulfitobacter algicola sp. nov., isolated from green algae.</title>
        <authorList>
            <person name="Wang C."/>
        </authorList>
    </citation>
    <scope>NUCLEOTIDE SEQUENCE [LARGE SCALE GENOMIC DNA]</scope>
    <source>
        <strain evidence="1 2">1151</strain>
    </source>
</reference>
<organism evidence="1 2">
    <name type="scientific">Parasulfitobacter algicola</name>
    <dbReference type="NCBI Taxonomy" id="2614809"/>
    <lineage>
        <taxon>Bacteria</taxon>
        <taxon>Pseudomonadati</taxon>
        <taxon>Pseudomonadota</taxon>
        <taxon>Alphaproteobacteria</taxon>
        <taxon>Rhodobacterales</taxon>
        <taxon>Roseobacteraceae</taxon>
        <taxon>Parasulfitobacter</taxon>
    </lineage>
</organism>
<accession>A0ABX2IS78</accession>
<evidence type="ECO:0000313" key="2">
    <source>
        <dbReference type="Proteomes" id="UP000777935"/>
    </source>
</evidence>
<protein>
    <submittedName>
        <fullName evidence="1">Uncharacterized protein</fullName>
    </submittedName>
</protein>
<evidence type="ECO:0000313" key="1">
    <source>
        <dbReference type="EMBL" id="NSX53214.1"/>
    </source>
</evidence>
<dbReference type="EMBL" id="JABUFE010000001">
    <property type="protein sequence ID" value="NSX53214.1"/>
    <property type="molecule type" value="Genomic_DNA"/>
</dbReference>
<proteinExistence type="predicted"/>
<sequence length="153" mass="17006">MEKADNILYLKIVKSVACAVFRKIDSFNLKCIAAVAQSCAIKSNHLCVPMMCLTPFFGLIAIALTDTSATWTIVLDATYFDPVDADYNTAVAVRKAADIQDNETGRPAVSSTCTEMMFIDTVPVTNGNGVSCYMYEIAYFWHFMPPFKIKFQK</sequence>
<keyword evidence="2" id="KW-1185">Reference proteome</keyword>
<dbReference type="Proteomes" id="UP000777935">
    <property type="component" value="Unassembled WGS sequence"/>
</dbReference>
<gene>
    <name evidence="1" type="ORF">HRQ87_00185</name>
</gene>
<name>A0ABX2IS78_9RHOB</name>
<comment type="caution">
    <text evidence="1">The sequence shown here is derived from an EMBL/GenBank/DDBJ whole genome shotgun (WGS) entry which is preliminary data.</text>
</comment>